<organism evidence="1 2">
    <name type="scientific">Globicatella sulfidifaciens DSM 15739</name>
    <dbReference type="NCBI Taxonomy" id="1121925"/>
    <lineage>
        <taxon>Bacteria</taxon>
        <taxon>Bacillati</taxon>
        <taxon>Bacillota</taxon>
        <taxon>Bacilli</taxon>
        <taxon>Lactobacillales</taxon>
        <taxon>Aerococcaceae</taxon>
        <taxon>Globicatella</taxon>
    </lineage>
</organism>
<dbReference type="Proteomes" id="UP000189941">
    <property type="component" value="Unassembled WGS sequence"/>
</dbReference>
<reference evidence="2" key="1">
    <citation type="submission" date="2017-02" db="EMBL/GenBank/DDBJ databases">
        <authorList>
            <person name="Varghese N."/>
            <person name="Submissions S."/>
        </authorList>
    </citation>
    <scope>NUCLEOTIDE SEQUENCE [LARGE SCALE GENOMIC DNA]</scope>
    <source>
        <strain evidence="2">DSM 15739</strain>
    </source>
</reference>
<dbReference type="GO" id="GO:0006598">
    <property type="term" value="P:polyamine catabolic process"/>
    <property type="evidence" value="ECO:0007669"/>
    <property type="project" value="TreeGrafter"/>
</dbReference>
<dbReference type="OrthoDB" id="9813383at2"/>
<dbReference type="PANTHER" id="PTHR43235:SF1">
    <property type="entry name" value="GLUTAMINE AMIDOTRANSFERASE PB2B2.05-RELATED"/>
    <property type="match status" value="1"/>
</dbReference>
<dbReference type="GO" id="GO:0033969">
    <property type="term" value="F:gamma-glutamyl-gamma-aminobutyrate hydrolase activity"/>
    <property type="evidence" value="ECO:0007669"/>
    <property type="project" value="TreeGrafter"/>
</dbReference>
<dbReference type="Gene3D" id="3.40.50.880">
    <property type="match status" value="1"/>
</dbReference>
<keyword evidence="1" id="KW-0808">Transferase</keyword>
<keyword evidence="1" id="KW-0315">Glutamine amidotransferase</keyword>
<evidence type="ECO:0000313" key="2">
    <source>
        <dbReference type="Proteomes" id="UP000189941"/>
    </source>
</evidence>
<dbReference type="STRING" id="1121925.SAMN02746011_00985"/>
<gene>
    <name evidence="1" type="ORF">SAMN02746011_00985</name>
</gene>
<dbReference type="CDD" id="cd01745">
    <property type="entry name" value="GATase1_2"/>
    <property type="match status" value="1"/>
</dbReference>
<proteinExistence type="predicted"/>
<dbReference type="InterPro" id="IPR011697">
    <property type="entry name" value="Peptidase_C26"/>
</dbReference>
<dbReference type="PANTHER" id="PTHR43235">
    <property type="entry name" value="GLUTAMINE AMIDOTRANSFERASE PB2B2.05-RELATED"/>
    <property type="match status" value="1"/>
</dbReference>
<dbReference type="Pfam" id="PF07722">
    <property type="entry name" value="Peptidase_C26"/>
    <property type="match status" value="1"/>
</dbReference>
<dbReference type="InterPro" id="IPR044668">
    <property type="entry name" value="PuuD-like"/>
</dbReference>
<dbReference type="SUPFAM" id="SSF52317">
    <property type="entry name" value="Class I glutamine amidotransferase-like"/>
    <property type="match status" value="1"/>
</dbReference>
<name>A0A1T4L8C2_9LACT</name>
<dbReference type="InterPro" id="IPR029062">
    <property type="entry name" value="Class_I_gatase-like"/>
</dbReference>
<accession>A0A1T4L8C2</accession>
<evidence type="ECO:0000313" key="1">
    <source>
        <dbReference type="EMBL" id="SJZ50777.1"/>
    </source>
</evidence>
<dbReference type="GO" id="GO:0005829">
    <property type="term" value="C:cytosol"/>
    <property type="evidence" value="ECO:0007669"/>
    <property type="project" value="TreeGrafter"/>
</dbReference>
<dbReference type="PROSITE" id="PS51273">
    <property type="entry name" value="GATASE_TYPE_1"/>
    <property type="match status" value="1"/>
</dbReference>
<sequence length="255" mass="28281">MKPVIGITGNISLLSSAQPFNVNYSPLGFSKAIEKVGGSPIILPIMDTDNAEELISIVDGLLLTGGEDVSPKLYNEEPRMVIGPTSPERDRSEILLLKEAMKQQKPILGICRGLQLINVVLGGSLYQDLSENKDITIQHVQKTKPHHPTHSIAVKEKSHIAKIFQTGDYVNSFHHQVIKDVADGLTVSAWSQDKVVEAIELFENNQSILGLQWHPELNALKNNEQSLAIFADLVKRANDAKHHIKARKETPYYNI</sequence>
<protein>
    <submittedName>
        <fullName evidence="1">Putative glutamine amidotransferase</fullName>
    </submittedName>
</protein>
<dbReference type="FunFam" id="3.40.50.880:FF:000030">
    <property type="entry name" value="Gamma-glutamyl-gamma-aminobutyrate hydrolase PuuD"/>
    <property type="match status" value="1"/>
</dbReference>
<dbReference type="RefSeq" id="WP_066126853.1">
    <property type="nucleotide sequence ID" value="NZ_FUWO01000007.1"/>
</dbReference>
<dbReference type="GO" id="GO:0016740">
    <property type="term" value="F:transferase activity"/>
    <property type="evidence" value="ECO:0007669"/>
    <property type="project" value="UniProtKB-KW"/>
</dbReference>
<dbReference type="AlphaFoldDB" id="A0A1T4L8C2"/>
<dbReference type="EMBL" id="FUWO01000007">
    <property type="protein sequence ID" value="SJZ50777.1"/>
    <property type="molecule type" value="Genomic_DNA"/>
</dbReference>
<keyword evidence="2" id="KW-1185">Reference proteome</keyword>